<dbReference type="GO" id="GO:0008239">
    <property type="term" value="F:dipeptidyl-peptidase activity"/>
    <property type="evidence" value="ECO:0007669"/>
    <property type="project" value="UniProtKB-UniRule"/>
</dbReference>
<dbReference type="InterPro" id="IPR043504">
    <property type="entry name" value="Peptidase_S1_PA_chymotrypsin"/>
</dbReference>
<protein>
    <recommendedName>
        <fullName evidence="7">Dipeptidyl-peptidase</fullName>
        <ecNumber evidence="7">3.4.14.-</ecNumber>
    </recommendedName>
</protein>
<dbReference type="GO" id="GO:0070009">
    <property type="term" value="F:serine-type aminopeptidase activity"/>
    <property type="evidence" value="ECO:0007669"/>
    <property type="project" value="UniProtKB-UniRule"/>
</dbReference>
<gene>
    <name evidence="8" type="ordered locus">Halhy_6278</name>
</gene>
<evidence type="ECO:0000256" key="3">
    <source>
        <dbReference type="ARBA" id="ARBA00022670"/>
    </source>
</evidence>
<dbReference type="GO" id="GO:0006508">
    <property type="term" value="P:proteolysis"/>
    <property type="evidence" value="ECO:0007669"/>
    <property type="project" value="UniProtKB-KW"/>
</dbReference>
<evidence type="ECO:0000256" key="7">
    <source>
        <dbReference type="RuleBase" id="RU366067"/>
    </source>
</evidence>
<evidence type="ECO:0000256" key="5">
    <source>
        <dbReference type="ARBA" id="ARBA00022801"/>
    </source>
</evidence>
<evidence type="ECO:0000256" key="6">
    <source>
        <dbReference type="ARBA" id="ARBA00022825"/>
    </source>
</evidence>
<evidence type="ECO:0000256" key="1">
    <source>
        <dbReference type="ARBA" id="ARBA00010491"/>
    </source>
</evidence>
<dbReference type="EMBL" id="CP002691">
    <property type="protein sequence ID" value="AEE54098.1"/>
    <property type="molecule type" value="Genomic_DNA"/>
</dbReference>
<dbReference type="SUPFAM" id="SSF50494">
    <property type="entry name" value="Trypsin-like serine proteases"/>
    <property type="match status" value="1"/>
</dbReference>
<dbReference type="AlphaFoldDB" id="F4L680"/>
<organism evidence="8 9">
    <name type="scientific">Haliscomenobacter hydrossis (strain ATCC 27775 / DSM 1100 / LMG 10767 / O)</name>
    <dbReference type="NCBI Taxonomy" id="760192"/>
    <lineage>
        <taxon>Bacteria</taxon>
        <taxon>Pseudomonadati</taxon>
        <taxon>Bacteroidota</taxon>
        <taxon>Saprospiria</taxon>
        <taxon>Saprospirales</taxon>
        <taxon>Haliscomenobacteraceae</taxon>
        <taxon>Haliscomenobacter</taxon>
    </lineage>
</organism>
<dbReference type="Proteomes" id="UP000008461">
    <property type="component" value="Chromosome"/>
</dbReference>
<dbReference type="Gene3D" id="2.40.10.10">
    <property type="entry name" value="Trypsin-like serine proteases"/>
    <property type="match status" value="1"/>
</dbReference>
<dbReference type="Pfam" id="PF10459">
    <property type="entry name" value="Peptidase_S46"/>
    <property type="match status" value="1"/>
</dbReference>
<reference evidence="8 9" key="1">
    <citation type="journal article" date="2011" name="Stand. Genomic Sci.">
        <title>Complete genome sequence of Haliscomenobacter hydrossis type strain (O).</title>
        <authorList>
            <consortium name="US DOE Joint Genome Institute (JGI-PGF)"/>
            <person name="Daligault H."/>
            <person name="Lapidus A."/>
            <person name="Zeytun A."/>
            <person name="Nolan M."/>
            <person name="Lucas S."/>
            <person name="Del Rio T.G."/>
            <person name="Tice H."/>
            <person name="Cheng J.F."/>
            <person name="Tapia R."/>
            <person name="Han C."/>
            <person name="Goodwin L."/>
            <person name="Pitluck S."/>
            <person name="Liolios K."/>
            <person name="Pagani I."/>
            <person name="Ivanova N."/>
            <person name="Huntemann M."/>
            <person name="Mavromatis K."/>
            <person name="Mikhailova N."/>
            <person name="Pati A."/>
            <person name="Chen A."/>
            <person name="Palaniappan K."/>
            <person name="Land M."/>
            <person name="Hauser L."/>
            <person name="Brambilla E.M."/>
            <person name="Rohde M."/>
            <person name="Verbarg S."/>
            <person name="Goker M."/>
            <person name="Bristow J."/>
            <person name="Eisen J.A."/>
            <person name="Markowitz V."/>
            <person name="Hugenholtz P."/>
            <person name="Kyrpides N.C."/>
            <person name="Klenk H.P."/>
            <person name="Woyke T."/>
        </authorList>
    </citation>
    <scope>NUCLEOTIDE SEQUENCE [LARGE SCALE GENOMIC DNA]</scope>
    <source>
        <strain evidence="9">ATCC 27775 / DSM 1100 / LMG 10767 / O</strain>
    </source>
</reference>
<keyword evidence="9" id="KW-1185">Reference proteome</keyword>
<keyword evidence="3 7" id="KW-0645">Protease</keyword>
<evidence type="ECO:0000313" key="9">
    <source>
        <dbReference type="Proteomes" id="UP000008461"/>
    </source>
</evidence>
<dbReference type="PANTHER" id="PTHR38469">
    <property type="entry name" value="PERIPLASMIC PEPTIDASE SUBFAMILY S1B"/>
    <property type="match status" value="1"/>
</dbReference>
<dbReference type="PANTHER" id="PTHR38469:SF1">
    <property type="entry name" value="PERIPLASMIC PEPTIDASE SUBFAMILY S1B"/>
    <property type="match status" value="1"/>
</dbReference>
<evidence type="ECO:0000313" key="8">
    <source>
        <dbReference type="EMBL" id="AEE54098.1"/>
    </source>
</evidence>
<keyword evidence="6 7" id="KW-0720">Serine protease</keyword>
<dbReference type="RefSeq" id="WP_013768619.1">
    <property type="nucleotide sequence ID" value="NC_015510.1"/>
</dbReference>
<evidence type="ECO:0000256" key="4">
    <source>
        <dbReference type="ARBA" id="ARBA00022729"/>
    </source>
</evidence>
<dbReference type="GO" id="GO:0043171">
    <property type="term" value="P:peptide catabolic process"/>
    <property type="evidence" value="ECO:0007669"/>
    <property type="project" value="UniProtKB-UniRule"/>
</dbReference>
<accession>F4L680</accession>
<reference key="2">
    <citation type="submission" date="2011-04" db="EMBL/GenBank/DDBJ databases">
        <title>Complete sequence of chromosome of Haliscomenobacter hydrossis DSM 1100.</title>
        <authorList>
            <consortium name="US DOE Joint Genome Institute (JGI-PGF)"/>
            <person name="Lucas S."/>
            <person name="Han J."/>
            <person name="Lapidus A."/>
            <person name="Bruce D."/>
            <person name="Goodwin L."/>
            <person name="Pitluck S."/>
            <person name="Peters L."/>
            <person name="Kyrpides N."/>
            <person name="Mavromatis K."/>
            <person name="Ivanova N."/>
            <person name="Ovchinnikova G."/>
            <person name="Pagani I."/>
            <person name="Daligault H."/>
            <person name="Detter J.C."/>
            <person name="Han C."/>
            <person name="Land M."/>
            <person name="Hauser L."/>
            <person name="Markowitz V."/>
            <person name="Cheng J.-F."/>
            <person name="Hugenholtz P."/>
            <person name="Woyke T."/>
            <person name="Wu D."/>
            <person name="Verbarg S."/>
            <person name="Frueling A."/>
            <person name="Brambilla E."/>
            <person name="Klenk H.-P."/>
            <person name="Eisen J.A."/>
        </authorList>
    </citation>
    <scope>NUCLEOTIDE SEQUENCE</scope>
    <source>
        <strain>DSM 1100</strain>
    </source>
</reference>
<keyword evidence="2 7" id="KW-0031">Aminopeptidase</keyword>
<dbReference type="STRING" id="760192.Halhy_6278"/>
<name>F4L680_HALH1</name>
<proteinExistence type="inferred from homology"/>
<dbReference type="MEROPS" id="S46.002"/>
<dbReference type="eggNOG" id="COG3591">
    <property type="taxonomic scope" value="Bacteria"/>
</dbReference>
<dbReference type="KEGG" id="hhy:Halhy_6278"/>
<comment type="similarity">
    <text evidence="1 7">Belongs to the peptidase S46 family.</text>
</comment>
<dbReference type="EC" id="3.4.14.-" evidence="7"/>
<sequence length="736" mass="83339">MDRLSVPNETRAIQPAARFLKKLQLSVLFSLLILVRSYADEGMWLPMLLGQQVYQDMVKRGLKLKPEQLYSMNQASIKDAIVIFGGGCTGEIVSEQGLIFTNHHCGYSQIAAASSVENNYLRDGFWAMDKSKEIPSQGLQVRFLRSIDDVSAKILEAAGSLKGAERLAKINEAAQSLITASVAGDEFKAAVIVPIFKGRQYLMYSYDVYKDVRLVGTPPESIGKYGGDTDNWEWPRHTGDFSVFRVYMSAAGKAANYAADNVPYKPKYFLPVSIKGFSDGDYAMIYGYPGSTNRYETSAGIKLSTDINNPTLVKLRDMRLKYMFEEMRKSPATKLQLGPEYASVANYWKFYDGETKQLIKYDIYGQKKKVEEAFTTWAKGKPEYENLFADFEKIYADWRPYAMHRQYIVEGITGCRLIRAAGGWMALENALIKGDNPQKLLQNLENARSSYLANYNLKADKSILASVVMSFLTDIESNQHPKGFYEMLFRKYSNIETSPFKAFAEDVFTNSMMVDDKKWAAFKEKPTLEALTNDPAFVVVNAFLKNWEQNYQSKFVEFASRNEDLGRTYLKGLFEMNPTRMNSTYPDANFTMRVSYGSVKSYKPKDAVMYDYACTLSGVMAKYKPGDYEFDLPKKFLDLYKARDFGQYVDSKYNDIVVSFITTNDITGGNSGSPVINGKGELLGLAFDGNYEALSHKLAFDKDLNRTICVDVRYMLWCIEKLGGAKHIVDELKLVK</sequence>
<keyword evidence="5 7" id="KW-0378">Hydrolase</keyword>
<dbReference type="InterPro" id="IPR019500">
    <property type="entry name" value="Pep_S46"/>
</dbReference>
<dbReference type="HOGENOM" id="CLU_013776_0_0_10"/>
<evidence type="ECO:0000256" key="2">
    <source>
        <dbReference type="ARBA" id="ARBA00022438"/>
    </source>
</evidence>
<comment type="function">
    <text evidence="7">Catalyzes the removal of dipeptides from the N-terminus of oligopeptides.</text>
</comment>
<dbReference type="InterPro" id="IPR009003">
    <property type="entry name" value="Peptidase_S1_PA"/>
</dbReference>
<keyword evidence="4" id="KW-0732">Signal</keyword>
<dbReference type="OrthoDB" id="9805367at2"/>